<gene>
    <name evidence="1" type="ORF">OVA965_LOCUS30399</name>
    <name evidence="2" type="ORF">TMI583_LOCUS31197</name>
</gene>
<dbReference type="Pfam" id="PF14441">
    <property type="entry name" value="OTT_1508_deam"/>
    <property type="match status" value="1"/>
</dbReference>
<feature type="non-terminal residue" evidence="2">
    <location>
        <position position="984"/>
    </location>
</feature>
<dbReference type="Proteomes" id="UP000677228">
    <property type="component" value="Unassembled WGS sequence"/>
</dbReference>
<comment type="caution">
    <text evidence="2">The sequence shown here is derived from an EMBL/GenBank/DDBJ whole genome shotgun (WGS) entry which is preliminary data.</text>
</comment>
<proteinExistence type="predicted"/>
<protein>
    <submittedName>
        <fullName evidence="2">Uncharacterized protein</fullName>
    </submittedName>
</protein>
<organism evidence="2 3">
    <name type="scientific">Didymodactylos carnosus</name>
    <dbReference type="NCBI Taxonomy" id="1234261"/>
    <lineage>
        <taxon>Eukaryota</taxon>
        <taxon>Metazoa</taxon>
        <taxon>Spiralia</taxon>
        <taxon>Gnathifera</taxon>
        <taxon>Rotifera</taxon>
        <taxon>Eurotatoria</taxon>
        <taxon>Bdelloidea</taxon>
        <taxon>Philodinida</taxon>
        <taxon>Philodinidae</taxon>
        <taxon>Didymodactylos</taxon>
    </lineage>
</organism>
<dbReference type="EMBL" id="CAJNOK010022067">
    <property type="protein sequence ID" value="CAF1342264.1"/>
    <property type="molecule type" value="Genomic_DNA"/>
</dbReference>
<dbReference type="InterPro" id="IPR027796">
    <property type="entry name" value="OTT_1508_deam-like"/>
</dbReference>
<reference evidence="2" key="1">
    <citation type="submission" date="2021-02" db="EMBL/GenBank/DDBJ databases">
        <authorList>
            <person name="Nowell W R."/>
        </authorList>
    </citation>
    <scope>NUCLEOTIDE SEQUENCE</scope>
</reference>
<evidence type="ECO:0000313" key="2">
    <source>
        <dbReference type="EMBL" id="CAF4153333.1"/>
    </source>
</evidence>
<dbReference type="EMBL" id="CAJOBA010043693">
    <property type="protein sequence ID" value="CAF4153333.1"/>
    <property type="molecule type" value="Genomic_DNA"/>
</dbReference>
<dbReference type="AlphaFoldDB" id="A0A8S2RAI1"/>
<accession>A0A8S2RAI1</accession>
<evidence type="ECO:0000313" key="1">
    <source>
        <dbReference type="EMBL" id="CAF1342264.1"/>
    </source>
</evidence>
<name>A0A8S2RAI1_9BILA</name>
<dbReference type="Proteomes" id="UP000682733">
    <property type="component" value="Unassembled WGS sequence"/>
</dbReference>
<evidence type="ECO:0000313" key="3">
    <source>
        <dbReference type="Proteomes" id="UP000682733"/>
    </source>
</evidence>
<sequence>FARHRDRLTKKENLDFIRESLEQLCCGIERFETPDCFFSSLESTLKAQKNPAIVETSWFSLNGMGDLIVLQEQAYSWKFWRNVAIVTTMALPQITIGALIEIWSTGIGTYAASFCINEGINDLFFVTSGLCHGHMTMSSYWEHKKWSMATSAVSGGIGALWSRGNKLSRIGYKVAGPVRTEGGQRVAEMVGRELINTIGIRRVAKETVKRIGCKLIQGAAYGFAQGAVDYVITNHLHGLCNALQKLLVANVDELFRNHELNQTILEAFNIMGEQKAQLLMDHVTRECFEKTSLYKTILYDCTHISGLITRELGTLTRYASTKLDGKLASILMEILKRLPDLLKAGGAVDEMKKSAAKFLQNANQIIQDAITEHKSLNATVAASRNAQLLRDQKMQQWKETNIEISNQLIATHVLQPILSYGVNHLVGYIGNSIKKQYRSYKEDRYRADFESLKKDFDEKVKNAKFNVEEHTREVKTYHEALVKLLGKTRDAKLFASILRENVPMDMTCVQACTNVLDACMRGFETANVKEKFTGICIVVEGSDGSSHEYSSSKNPSHKIFLTLDDNHFRASGFENTEALQNSCLYEALMRQVPSLKRMFSNGKEFRECLSDHIKNNKGLQYTIAQGWHRYTIEKRNYGGAIKEENFSPDVLYNKHVSNVKEALKNIYKNSPTLSREIQNKIQECVDNIDKIATGDLKNGNAAHDINTIVKDFDKWLDNKFQNDELKLRNELKQTMSTFGERVNQTVRQNCKIMLDEFREQAIRADRSSTDPDAVHVADRIDFTRDDINLQSLANNSTKLRNDPDIIASVIHAKLNKHLPKSEWRYNTVIVGIHNEAVYIAFNQVGIANGQETYVITEKQGEEIFQYLNSKKLLVGRYKVIFLEEKSTPTDRTTCRAPHGEMQILRFWNNSGILREDNKGTRRKPWSIGGSKPPCFCCSVAMKTRNVNHKVYGKANMSPRNWIPPDNINVKVKMAWNVQTKSRRK</sequence>